<dbReference type="SUPFAM" id="SSF53697">
    <property type="entry name" value="SIS domain"/>
    <property type="match status" value="1"/>
</dbReference>
<dbReference type="EC" id="2.6.1.16" evidence="2"/>
<keyword evidence="4" id="KW-0808">Transferase</keyword>
<sequence>MCGIIIYVGDKQAGTVLIQGLKRLEYRGYDSSGIAVIYNGIIKVVKSVGTVQALDDKTNGGKSLIGNVGIGHTRWATHGIPNDVNSHPHLSEDGNFAIVHNGIIENYADLKSDLISHGYKFASETDSEVIAQLLQYYYDGDMISTIRKVMSVITGSYAVGIISVKEPDTVYVVRKDNPLVIGLGTNENFIASDYAAGIEYTHSFVQLGECEIAKITSKDVRFFDAKGNSIKKTPYTVDWDINQAEKGGYPHYMIKEIYEQPLALTETVRPRIVDNEIVLDKIKLTSDFIDSIAKIDIVGCGSAYHAGIVGKTFIEKHCRIPVNCMLASEYIYANPITDSKTLTLIISQSGETADSIAALRLAKKMGSHTLAIVNVVESAIAREADDILYTRAGPEIAVATTKGYTTQVACLYLVGLQIARIKHSISDDRYRAILDELGTLPEKAEVILSDTALIQNYAKKYADHKCIFFIGRGADYAASLEGALKLKEISYIHAEAYAAGELKHGTISLIEKGTATLAIVTQQALYPKMLSNINSVISRNGDVLAIASQANKAIGEHADGLLTIPQCDDDVTPILTAIILQLFAYYVAVERGCNIDKPRNLAKSVTVE</sequence>
<dbReference type="CDD" id="cd05009">
    <property type="entry name" value="SIS_GlmS_GlmD_2"/>
    <property type="match status" value="1"/>
</dbReference>
<dbReference type="InterPro" id="IPR035490">
    <property type="entry name" value="GlmS/FrlB_SIS"/>
</dbReference>
<evidence type="ECO:0000256" key="3">
    <source>
        <dbReference type="ARBA" id="ARBA00022576"/>
    </source>
</evidence>
<dbReference type="SUPFAM" id="SSF56235">
    <property type="entry name" value="N-terminal nucleophile aminohydrolases (Ntn hydrolases)"/>
    <property type="match status" value="1"/>
</dbReference>
<dbReference type="PANTHER" id="PTHR10937">
    <property type="entry name" value="GLUCOSAMINE--FRUCTOSE-6-PHOSPHATE AMINOTRANSFERASE, ISOMERIZING"/>
    <property type="match status" value="1"/>
</dbReference>
<dbReference type="Pfam" id="PF01380">
    <property type="entry name" value="SIS"/>
    <property type="match status" value="2"/>
</dbReference>
<dbReference type="InterPro" id="IPR035466">
    <property type="entry name" value="GlmS/AgaS_SIS"/>
</dbReference>
<dbReference type="PROSITE" id="PS51278">
    <property type="entry name" value="GATASE_TYPE_2"/>
    <property type="match status" value="1"/>
</dbReference>
<dbReference type="InterPro" id="IPR029055">
    <property type="entry name" value="Ntn_hydrolases_N"/>
</dbReference>
<dbReference type="NCBIfam" id="NF001484">
    <property type="entry name" value="PRK00331.1"/>
    <property type="match status" value="1"/>
</dbReference>
<feature type="domain" description="Glutamine amidotransferase type-2" evidence="7">
    <location>
        <begin position="2"/>
        <end position="218"/>
    </location>
</feature>
<gene>
    <name evidence="9" type="ORF">M9Y10_020801</name>
</gene>
<organism evidence="9 10">
    <name type="scientific">Tritrichomonas musculus</name>
    <dbReference type="NCBI Taxonomy" id="1915356"/>
    <lineage>
        <taxon>Eukaryota</taxon>
        <taxon>Metamonada</taxon>
        <taxon>Parabasalia</taxon>
        <taxon>Tritrichomonadida</taxon>
        <taxon>Tritrichomonadidae</taxon>
        <taxon>Tritrichomonas</taxon>
    </lineage>
</organism>
<dbReference type="Gene3D" id="3.60.20.10">
    <property type="entry name" value="Glutamine Phosphoribosylpyrophosphate, subunit 1, domain 1"/>
    <property type="match status" value="1"/>
</dbReference>
<evidence type="ECO:0000259" key="8">
    <source>
        <dbReference type="PROSITE" id="PS51464"/>
    </source>
</evidence>
<dbReference type="EMBL" id="JAPFFF010000030">
    <property type="protein sequence ID" value="KAK8845875.1"/>
    <property type="molecule type" value="Genomic_DNA"/>
</dbReference>
<evidence type="ECO:0000256" key="5">
    <source>
        <dbReference type="ARBA" id="ARBA00022737"/>
    </source>
</evidence>
<dbReference type="PROSITE" id="PS51464">
    <property type="entry name" value="SIS"/>
    <property type="match status" value="2"/>
</dbReference>
<protein>
    <recommendedName>
        <fullName evidence="2">glutamine--fructose-6-phosphate transaminase (isomerizing)</fullName>
        <ecNumber evidence="2">2.6.1.16</ecNumber>
    </recommendedName>
</protein>
<dbReference type="Pfam" id="PF13522">
    <property type="entry name" value="GATase_6"/>
    <property type="match status" value="1"/>
</dbReference>
<evidence type="ECO:0000256" key="4">
    <source>
        <dbReference type="ARBA" id="ARBA00022679"/>
    </source>
</evidence>
<dbReference type="InterPro" id="IPR001347">
    <property type="entry name" value="SIS_dom"/>
</dbReference>
<dbReference type="NCBIfam" id="TIGR01135">
    <property type="entry name" value="glmS"/>
    <property type="match status" value="1"/>
</dbReference>
<dbReference type="Gene3D" id="3.40.50.10490">
    <property type="entry name" value="Glucose-6-phosphate isomerase like protein, domain 1"/>
    <property type="match status" value="2"/>
</dbReference>
<proteinExistence type="inferred from homology"/>
<dbReference type="InterPro" id="IPR005855">
    <property type="entry name" value="GFAT"/>
</dbReference>
<keyword evidence="3" id="KW-0032">Aminotransferase</keyword>
<evidence type="ECO:0000256" key="6">
    <source>
        <dbReference type="ARBA" id="ARBA00022962"/>
    </source>
</evidence>
<dbReference type="Proteomes" id="UP001470230">
    <property type="component" value="Unassembled WGS sequence"/>
</dbReference>
<dbReference type="InterPro" id="IPR017932">
    <property type="entry name" value="GATase_2_dom"/>
</dbReference>
<comment type="caution">
    <text evidence="9">The sequence shown here is derived from an EMBL/GenBank/DDBJ whole genome shotgun (WGS) entry which is preliminary data.</text>
</comment>
<comment type="catalytic activity">
    <reaction evidence="1">
        <text>D-fructose 6-phosphate + L-glutamine = D-glucosamine 6-phosphate + L-glutamate</text>
        <dbReference type="Rhea" id="RHEA:13237"/>
        <dbReference type="ChEBI" id="CHEBI:29985"/>
        <dbReference type="ChEBI" id="CHEBI:58359"/>
        <dbReference type="ChEBI" id="CHEBI:58725"/>
        <dbReference type="ChEBI" id="CHEBI:61527"/>
        <dbReference type="EC" id="2.6.1.16"/>
    </reaction>
</comment>
<reference evidence="9 10" key="1">
    <citation type="submission" date="2024-04" db="EMBL/GenBank/DDBJ databases">
        <title>Tritrichomonas musculus Genome.</title>
        <authorList>
            <person name="Alves-Ferreira E."/>
            <person name="Grigg M."/>
            <person name="Lorenzi H."/>
            <person name="Galac M."/>
        </authorList>
    </citation>
    <scope>NUCLEOTIDE SEQUENCE [LARGE SCALE GENOMIC DNA]</scope>
    <source>
        <strain evidence="9 10">EAF2021</strain>
    </source>
</reference>
<name>A0ABR2HEP8_9EUKA</name>
<keyword evidence="10" id="KW-1185">Reference proteome</keyword>
<accession>A0ABR2HEP8</accession>
<dbReference type="HAMAP" id="MF_00164">
    <property type="entry name" value="GlmS"/>
    <property type="match status" value="1"/>
</dbReference>
<dbReference type="PANTHER" id="PTHR10937:SF0">
    <property type="entry name" value="GLUTAMINE--FRUCTOSE-6-PHOSPHATE TRANSAMINASE (ISOMERIZING)"/>
    <property type="match status" value="1"/>
</dbReference>
<evidence type="ECO:0000313" key="9">
    <source>
        <dbReference type="EMBL" id="KAK8845875.1"/>
    </source>
</evidence>
<keyword evidence="6" id="KW-0315">Glutamine amidotransferase</keyword>
<dbReference type="InterPro" id="IPR047084">
    <property type="entry name" value="GFAT_N"/>
</dbReference>
<keyword evidence="5" id="KW-0677">Repeat</keyword>
<evidence type="ECO:0000256" key="1">
    <source>
        <dbReference type="ARBA" id="ARBA00001031"/>
    </source>
</evidence>
<evidence type="ECO:0000313" key="10">
    <source>
        <dbReference type="Proteomes" id="UP001470230"/>
    </source>
</evidence>
<dbReference type="CDD" id="cd00714">
    <property type="entry name" value="GFAT"/>
    <property type="match status" value="1"/>
</dbReference>
<dbReference type="InterPro" id="IPR046348">
    <property type="entry name" value="SIS_dom_sf"/>
</dbReference>
<feature type="domain" description="SIS" evidence="8">
    <location>
        <begin position="285"/>
        <end position="424"/>
    </location>
</feature>
<evidence type="ECO:0000256" key="2">
    <source>
        <dbReference type="ARBA" id="ARBA00012916"/>
    </source>
</evidence>
<feature type="domain" description="SIS" evidence="8">
    <location>
        <begin position="457"/>
        <end position="598"/>
    </location>
</feature>
<dbReference type="CDD" id="cd05008">
    <property type="entry name" value="SIS_GlmS_GlmD_1"/>
    <property type="match status" value="1"/>
</dbReference>
<evidence type="ECO:0000259" key="7">
    <source>
        <dbReference type="PROSITE" id="PS51278"/>
    </source>
</evidence>